<proteinExistence type="predicted"/>
<dbReference type="AlphaFoldDB" id="A0A6C0IPU7"/>
<protein>
    <submittedName>
        <fullName evidence="1">Uncharacterized protein</fullName>
    </submittedName>
</protein>
<evidence type="ECO:0000313" key="1">
    <source>
        <dbReference type="EMBL" id="QHT94620.1"/>
    </source>
</evidence>
<name>A0A6C0IPU7_9ZZZZ</name>
<accession>A0A6C0IPU7</accession>
<sequence>MSNSTIQVACDQRKISMQFNMPPVRNELITPYPEYTSSQLNMRRKTEILKYAKQNTQTRKLTSKEQQSAILRGNYRGNTISCPDDHKISYSSSAAGVPGPYIQLVEDKNVPLYNYLPNRFANAVEVTENETEWSIYVLPNLSSPAGLDNLTTISTLLIRSAIKQSTYTFTYIAPIVYTVQGTNIPTDTSGVVLNVNLNNMSSKIFYGPNEIANNTSSTVFDNADFQVTLQPSSSITSDTYSYSASLYIGYMTISNLYLNTSPGFSYNIGLTYNASKSLDYSKIDTDTDMFVSTDTTTILNNTTFSLVANIDDTYSIPASSNCVINTAESTATKTTSFSGI</sequence>
<organism evidence="1">
    <name type="scientific">viral metagenome</name>
    <dbReference type="NCBI Taxonomy" id="1070528"/>
    <lineage>
        <taxon>unclassified sequences</taxon>
        <taxon>metagenomes</taxon>
        <taxon>organismal metagenomes</taxon>
    </lineage>
</organism>
<dbReference type="EMBL" id="MN740228">
    <property type="protein sequence ID" value="QHT94620.1"/>
    <property type="molecule type" value="Genomic_DNA"/>
</dbReference>
<reference evidence="1" key="1">
    <citation type="journal article" date="2020" name="Nature">
        <title>Giant virus diversity and host interactions through global metagenomics.</title>
        <authorList>
            <person name="Schulz F."/>
            <person name="Roux S."/>
            <person name="Paez-Espino D."/>
            <person name="Jungbluth S."/>
            <person name="Walsh D.A."/>
            <person name="Denef V.J."/>
            <person name="McMahon K.D."/>
            <person name="Konstantinidis K.T."/>
            <person name="Eloe-Fadrosh E.A."/>
            <person name="Kyrpides N.C."/>
            <person name="Woyke T."/>
        </authorList>
    </citation>
    <scope>NUCLEOTIDE SEQUENCE</scope>
    <source>
        <strain evidence="1">GVMAG-M-3300024261-26</strain>
    </source>
</reference>